<evidence type="ECO:0000313" key="3">
    <source>
        <dbReference type="Proteomes" id="UP000234414"/>
    </source>
</evidence>
<reference evidence="2 3" key="1">
    <citation type="submission" date="2017-12" db="EMBL/GenBank/DDBJ databases">
        <title>Complete Genome Sequence of Stenotrophomonas maltophilia CSM2.</title>
        <authorList>
            <person name="Castro-Jaimes S."/>
            <person name="Lopez-Leal G."/>
            <person name="Barberena Jonas C."/>
            <person name="Bustos P."/>
            <person name="Perez-Oseguera A."/>
            <person name="Cevallos M.A."/>
        </authorList>
    </citation>
    <scope>NUCLEOTIDE SEQUENCE [LARGE SCALE GENOMIC DNA]</scope>
    <source>
        <strain evidence="2 3">CSM2</strain>
    </source>
</reference>
<gene>
    <name evidence="2" type="ORF">SmaCSM2_14910</name>
</gene>
<accession>A0AAD0BWK8</accession>
<name>A0AAD0BWK8_STEMA</name>
<dbReference type="GO" id="GO:0009289">
    <property type="term" value="C:pilus"/>
    <property type="evidence" value="ECO:0007669"/>
    <property type="project" value="InterPro"/>
</dbReference>
<protein>
    <recommendedName>
        <fullName evidence="4">Pilin</fullName>
    </recommendedName>
</protein>
<dbReference type="Pfam" id="PF00114">
    <property type="entry name" value="Pilin"/>
    <property type="match status" value="1"/>
</dbReference>
<dbReference type="GO" id="GO:0007155">
    <property type="term" value="P:cell adhesion"/>
    <property type="evidence" value="ECO:0007669"/>
    <property type="project" value="InterPro"/>
</dbReference>
<dbReference type="EMBL" id="CP025298">
    <property type="protein sequence ID" value="AUI08395.1"/>
    <property type="molecule type" value="Genomic_DNA"/>
</dbReference>
<keyword evidence="1" id="KW-0812">Transmembrane</keyword>
<dbReference type="AlphaFoldDB" id="A0AAD0BWK8"/>
<dbReference type="InterPro" id="IPR001082">
    <property type="entry name" value="Pilin"/>
</dbReference>
<organism evidence="2 3">
    <name type="scientific">Stenotrophomonas maltophilia</name>
    <name type="common">Pseudomonas maltophilia</name>
    <name type="synonym">Xanthomonas maltophilia</name>
    <dbReference type="NCBI Taxonomy" id="40324"/>
    <lineage>
        <taxon>Bacteria</taxon>
        <taxon>Pseudomonadati</taxon>
        <taxon>Pseudomonadota</taxon>
        <taxon>Gammaproteobacteria</taxon>
        <taxon>Lysobacterales</taxon>
        <taxon>Lysobacteraceae</taxon>
        <taxon>Stenotrophomonas</taxon>
        <taxon>Stenotrophomonas maltophilia group</taxon>
    </lineage>
</organism>
<keyword evidence="1" id="KW-0472">Membrane</keyword>
<proteinExistence type="predicted"/>
<evidence type="ECO:0008006" key="4">
    <source>
        <dbReference type="Google" id="ProtNLM"/>
    </source>
</evidence>
<dbReference type="Gene3D" id="3.30.700.10">
    <property type="entry name" value="Glycoprotein, Type 4 Pilin"/>
    <property type="match status" value="1"/>
</dbReference>
<evidence type="ECO:0000256" key="1">
    <source>
        <dbReference type="SAM" id="Phobius"/>
    </source>
</evidence>
<dbReference type="Proteomes" id="UP000234414">
    <property type="component" value="Chromosome"/>
</dbReference>
<sequence length="148" mass="16145">MRPRSTTQATHHPRHYRRWTLVSIVAGLTAIYALLLCAPRLDDDASRTRLRDAANVLGGAIAAVENSYAEGDLTVTDPHLGLPASAAHCARLRASLPDTGRAVLTCDLHQEGSVRWRRTPAGEWRCTASTADVHAVPTPCPTELRRTF</sequence>
<feature type="transmembrane region" description="Helical" evidence="1">
    <location>
        <begin position="21"/>
        <end position="41"/>
    </location>
</feature>
<evidence type="ECO:0000313" key="2">
    <source>
        <dbReference type="EMBL" id="AUI08395.1"/>
    </source>
</evidence>
<keyword evidence="1" id="KW-1133">Transmembrane helix</keyword>